<dbReference type="RefSeq" id="WP_185042335.1">
    <property type="nucleotide sequence ID" value="NZ_BAABFG010000005.1"/>
</dbReference>
<sequence length="62" mass="6329">MLTRTLILANLLQFAILVGLTAGWVCQADGASLRQIIAISGAAFAGALAAGLGIWNAMSRAN</sequence>
<organism evidence="2 3">
    <name type="scientific">Actinoplanes octamycinicus</name>
    <dbReference type="NCBI Taxonomy" id="135948"/>
    <lineage>
        <taxon>Bacteria</taxon>
        <taxon>Bacillati</taxon>
        <taxon>Actinomycetota</taxon>
        <taxon>Actinomycetes</taxon>
        <taxon>Micromonosporales</taxon>
        <taxon>Micromonosporaceae</taxon>
        <taxon>Actinoplanes</taxon>
    </lineage>
</organism>
<gene>
    <name evidence="2" type="ORF">BJY16_005360</name>
</gene>
<comment type="caution">
    <text evidence="2">The sequence shown here is derived from an EMBL/GenBank/DDBJ whole genome shotgun (WGS) entry which is preliminary data.</text>
</comment>
<reference evidence="2 3" key="1">
    <citation type="submission" date="2020-08" db="EMBL/GenBank/DDBJ databases">
        <title>Sequencing the genomes of 1000 actinobacteria strains.</title>
        <authorList>
            <person name="Klenk H.-P."/>
        </authorList>
    </citation>
    <scope>NUCLEOTIDE SEQUENCE [LARGE SCALE GENOMIC DNA]</scope>
    <source>
        <strain evidence="2 3">DSM 45809</strain>
    </source>
</reference>
<accession>A0A7W7M9I7</accession>
<protein>
    <submittedName>
        <fullName evidence="2">Uncharacterized protein</fullName>
    </submittedName>
</protein>
<feature type="transmembrane region" description="Helical" evidence="1">
    <location>
        <begin position="33"/>
        <end position="55"/>
    </location>
</feature>
<evidence type="ECO:0000256" key="1">
    <source>
        <dbReference type="SAM" id="Phobius"/>
    </source>
</evidence>
<keyword evidence="1" id="KW-1133">Transmembrane helix</keyword>
<proteinExistence type="predicted"/>
<keyword evidence="1" id="KW-0812">Transmembrane</keyword>
<keyword evidence="3" id="KW-1185">Reference proteome</keyword>
<dbReference type="EMBL" id="JACHNB010000001">
    <property type="protein sequence ID" value="MBB4741901.1"/>
    <property type="molecule type" value="Genomic_DNA"/>
</dbReference>
<dbReference type="AlphaFoldDB" id="A0A7W7M9I7"/>
<keyword evidence="1" id="KW-0472">Membrane</keyword>
<evidence type="ECO:0000313" key="2">
    <source>
        <dbReference type="EMBL" id="MBB4741901.1"/>
    </source>
</evidence>
<dbReference type="Proteomes" id="UP000546162">
    <property type="component" value="Unassembled WGS sequence"/>
</dbReference>
<name>A0A7W7M9I7_9ACTN</name>
<evidence type="ECO:0000313" key="3">
    <source>
        <dbReference type="Proteomes" id="UP000546162"/>
    </source>
</evidence>